<dbReference type="RefSeq" id="WP_273937854.1">
    <property type="nucleotide sequence ID" value="NZ_CP097263.1"/>
</dbReference>
<dbReference type="InterPro" id="IPR036388">
    <property type="entry name" value="WH-like_DNA-bd_sf"/>
</dbReference>
<feature type="domain" description="HTH arsR-type" evidence="4">
    <location>
        <begin position="23"/>
        <end position="120"/>
    </location>
</feature>
<accession>A0ABV6N6U8</accession>
<organism evidence="5 6">
    <name type="scientific">Kutzneria chonburiensis</name>
    <dbReference type="NCBI Taxonomy" id="1483604"/>
    <lineage>
        <taxon>Bacteria</taxon>
        <taxon>Bacillati</taxon>
        <taxon>Actinomycetota</taxon>
        <taxon>Actinomycetes</taxon>
        <taxon>Pseudonocardiales</taxon>
        <taxon>Pseudonocardiaceae</taxon>
        <taxon>Kutzneria</taxon>
    </lineage>
</organism>
<keyword evidence="6" id="KW-1185">Reference proteome</keyword>
<evidence type="ECO:0000256" key="3">
    <source>
        <dbReference type="ARBA" id="ARBA00023163"/>
    </source>
</evidence>
<comment type="caution">
    <text evidence="5">The sequence shown here is derived from an EMBL/GenBank/DDBJ whole genome shotgun (WGS) entry which is preliminary data.</text>
</comment>
<evidence type="ECO:0000256" key="1">
    <source>
        <dbReference type="ARBA" id="ARBA00023015"/>
    </source>
</evidence>
<dbReference type="PANTHER" id="PTHR33154:SF18">
    <property type="entry name" value="ARSENICAL RESISTANCE OPERON REPRESSOR"/>
    <property type="match status" value="1"/>
</dbReference>
<evidence type="ECO:0000256" key="2">
    <source>
        <dbReference type="ARBA" id="ARBA00023125"/>
    </source>
</evidence>
<name>A0ABV6N6U8_9PSEU</name>
<reference evidence="5 6" key="1">
    <citation type="submission" date="2024-09" db="EMBL/GenBank/DDBJ databases">
        <authorList>
            <person name="Sun Q."/>
            <person name="Mori K."/>
        </authorList>
    </citation>
    <scope>NUCLEOTIDE SEQUENCE [LARGE SCALE GENOMIC DNA]</scope>
    <source>
        <strain evidence="5 6">TBRC 1432</strain>
    </source>
</reference>
<dbReference type="SUPFAM" id="SSF46785">
    <property type="entry name" value="Winged helix' DNA-binding domain"/>
    <property type="match status" value="1"/>
</dbReference>
<dbReference type="Pfam" id="PF01022">
    <property type="entry name" value="HTH_5"/>
    <property type="match status" value="1"/>
</dbReference>
<dbReference type="NCBIfam" id="NF033788">
    <property type="entry name" value="HTH_metalloreg"/>
    <property type="match status" value="1"/>
</dbReference>
<dbReference type="Proteomes" id="UP001589810">
    <property type="component" value="Unassembled WGS sequence"/>
</dbReference>
<evidence type="ECO:0000313" key="6">
    <source>
        <dbReference type="Proteomes" id="UP001589810"/>
    </source>
</evidence>
<dbReference type="InterPro" id="IPR011991">
    <property type="entry name" value="ArsR-like_HTH"/>
</dbReference>
<keyword evidence="1" id="KW-0805">Transcription regulation</keyword>
<proteinExistence type="predicted"/>
<dbReference type="InterPro" id="IPR051081">
    <property type="entry name" value="HTH_MetalResp_TranReg"/>
</dbReference>
<keyword evidence="3" id="KW-0804">Transcription</keyword>
<dbReference type="Gene3D" id="1.10.10.10">
    <property type="entry name" value="Winged helix-like DNA-binding domain superfamily/Winged helix DNA-binding domain"/>
    <property type="match status" value="1"/>
</dbReference>
<dbReference type="SMART" id="SM00418">
    <property type="entry name" value="HTH_ARSR"/>
    <property type="match status" value="1"/>
</dbReference>
<dbReference type="InterPro" id="IPR001845">
    <property type="entry name" value="HTH_ArsR_DNA-bd_dom"/>
</dbReference>
<dbReference type="InterPro" id="IPR036390">
    <property type="entry name" value="WH_DNA-bd_sf"/>
</dbReference>
<evidence type="ECO:0000259" key="4">
    <source>
        <dbReference type="PROSITE" id="PS50987"/>
    </source>
</evidence>
<keyword evidence="2" id="KW-0238">DNA-binding</keyword>
<gene>
    <name evidence="5" type="ORF">ACFFH7_42810</name>
</gene>
<evidence type="ECO:0000313" key="5">
    <source>
        <dbReference type="EMBL" id="MFC0548302.1"/>
    </source>
</evidence>
<dbReference type="PROSITE" id="PS50987">
    <property type="entry name" value="HTH_ARSR_2"/>
    <property type="match status" value="1"/>
</dbReference>
<dbReference type="EMBL" id="JBHLUD010000015">
    <property type="protein sequence ID" value="MFC0548302.1"/>
    <property type="molecule type" value="Genomic_DNA"/>
</dbReference>
<dbReference type="PRINTS" id="PR00778">
    <property type="entry name" value="HTHARSR"/>
</dbReference>
<dbReference type="PANTHER" id="PTHR33154">
    <property type="entry name" value="TRANSCRIPTIONAL REGULATOR, ARSR FAMILY"/>
    <property type="match status" value="1"/>
</dbReference>
<sequence>MAAPKHTNAVPVTLSLTRPAAEVDDAAAERAAQLFKALSDPVRIRLLSLIRRSTGDEACFCDLAPEFDMPQPTLSHHLSVLVKAGILARQRRGTWSWYRLLPEPLHALEALLRPGGPLVDEPGRESRCQ</sequence>
<protein>
    <submittedName>
        <fullName evidence="5">ArsR/SmtB family transcription factor</fullName>
    </submittedName>
</protein>
<dbReference type="CDD" id="cd00090">
    <property type="entry name" value="HTH_ARSR"/>
    <property type="match status" value="1"/>
</dbReference>